<dbReference type="Proteomes" id="UP001217476">
    <property type="component" value="Chromosome"/>
</dbReference>
<keyword evidence="1" id="KW-0812">Transmembrane</keyword>
<evidence type="ECO:0000313" key="2">
    <source>
        <dbReference type="EMBL" id="WEK03432.1"/>
    </source>
</evidence>
<keyword evidence="1" id="KW-1133">Transmembrane helix</keyword>
<dbReference type="EMBL" id="CP119312">
    <property type="protein sequence ID" value="WEK03432.1"/>
    <property type="molecule type" value="Genomic_DNA"/>
</dbReference>
<protein>
    <submittedName>
        <fullName evidence="2">Uncharacterized protein</fullName>
    </submittedName>
</protein>
<proteinExistence type="predicted"/>
<feature type="transmembrane region" description="Helical" evidence="1">
    <location>
        <begin position="60"/>
        <end position="81"/>
    </location>
</feature>
<sequence length="253" mass="27668">MSGDRDPFELMPRFVDPEPDPVTMNATIAQSREAFATRKVQPHATGPVSLAEWLSRSARWLVPAGAMAVALVAVIVATPSLTMTSPDRMANQQVADSPVVMPPASTSLSRGDEQVADMPAEEITGRRMGMTAPPATQQASAEPLPQVVSSFQGDGVRLELRLDAEALEIYLPELSGAQMVDAQSVMPGEMVEILAAFLQPDRALMAIQIRVGDLRFWRIYQLVDRTYRRDPERSTLVSDAPDRAEVERRLAAE</sequence>
<accession>A0AAJ5VSF7</accession>
<organism evidence="2 3">
    <name type="scientific">Candidatus Devosia phytovorans</name>
    <dbReference type="NCBI Taxonomy" id="3121372"/>
    <lineage>
        <taxon>Bacteria</taxon>
        <taxon>Pseudomonadati</taxon>
        <taxon>Pseudomonadota</taxon>
        <taxon>Alphaproteobacteria</taxon>
        <taxon>Hyphomicrobiales</taxon>
        <taxon>Devosiaceae</taxon>
        <taxon>Devosia</taxon>
    </lineage>
</organism>
<keyword evidence="1" id="KW-0472">Membrane</keyword>
<name>A0AAJ5VSF7_9HYPH</name>
<reference evidence="2" key="1">
    <citation type="submission" date="2023-03" db="EMBL/GenBank/DDBJ databases">
        <title>Andean soil-derived lignocellulolytic bacterial consortium as a source of novel taxa and putative plastic-active enzymes.</title>
        <authorList>
            <person name="Diaz-Garcia L."/>
            <person name="Chuvochina M."/>
            <person name="Feuerriegel G."/>
            <person name="Bunk B."/>
            <person name="Sproer C."/>
            <person name="Streit W.R."/>
            <person name="Rodriguez L.M."/>
            <person name="Overmann J."/>
            <person name="Jimenez D.J."/>
        </authorList>
    </citation>
    <scope>NUCLEOTIDE SEQUENCE</scope>
    <source>
        <strain evidence="2">MAG 4196</strain>
    </source>
</reference>
<evidence type="ECO:0000313" key="3">
    <source>
        <dbReference type="Proteomes" id="UP001217476"/>
    </source>
</evidence>
<evidence type="ECO:0000256" key="1">
    <source>
        <dbReference type="SAM" id="Phobius"/>
    </source>
</evidence>
<dbReference type="AlphaFoldDB" id="A0AAJ5VSF7"/>
<gene>
    <name evidence="2" type="ORF">P0Y65_14675</name>
</gene>